<dbReference type="InterPro" id="IPR011029">
    <property type="entry name" value="DEATH-like_dom_sf"/>
</dbReference>
<dbReference type="HOGENOM" id="CLU_520039_0_0_1"/>
<dbReference type="EMBL" id="DS469867">
    <property type="protein sequence ID" value="EDO31834.1"/>
    <property type="molecule type" value="Genomic_DNA"/>
</dbReference>
<evidence type="ECO:0000256" key="2">
    <source>
        <dbReference type="SAM" id="MobiDB-lite"/>
    </source>
</evidence>
<keyword evidence="5" id="KW-1185">Reference proteome</keyword>
<gene>
    <name evidence="4" type="ORF">NEMVEDRAFT_v1g218706</name>
</gene>
<dbReference type="FunFam" id="1.10.533.10:FF:000173">
    <property type="entry name" value="Predicted protein"/>
    <property type="match status" value="1"/>
</dbReference>
<name>A7SWS8_NEMVE</name>
<dbReference type="Pfam" id="PF01335">
    <property type="entry name" value="DED"/>
    <property type="match status" value="1"/>
</dbReference>
<dbReference type="PANTHER" id="PTHR48169">
    <property type="entry name" value="DED DOMAIN-CONTAINING PROTEIN"/>
    <property type="match status" value="1"/>
</dbReference>
<dbReference type="Proteomes" id="UP000001593">
    <property type="component" value="Unassembled WGS sequence"/>
</dbReference>
<dbReference type="GO" id="GO:0006915">
    <property type="term" value="P:apoptotic process"/>
    <property type="evidence" value="ECO:0007669"/>
    <property type="project" value="UniProtKB-KW"/>
</dbReference>
<protein>
    <recommendedName>
        <fullName evidence="3">DED domain-containing protein</fullName>
    </recommendedName>
</protein>
<evidence type="ECO:0000313" key="4">
    <source>
        <dbReference type="EMBL" id="EDO31834.1"/>
    </source>
</evidence>
<organism evidence="4 5">
    <name type="scientific">Nematostella vectensis</name>
    <name type="common">Starlet sea anemone</name>
    <dbReference type="NCBI Taxonomy" id="45351"/>
    <lineage>
        <taxon>Eukaryota</taxon>
        <taxon>Metazoa</taxon>
        <taxon>Cnidaria</taxon>
        <taxon>Anthozoa</taxon>
        <taxon>Hexacorallia</taxon>
        <taxon>Actiniaria</taxon>
        <taxon>Edwardsiidae</taxon>
        <taxon>Nematostella</taxon>
    </lineage>
</organism>
<dbReference type="PANTHER" id="PTHR48169:SF7">
    <property type="entry name" value="CASPASE 10"/>
    <property type="match status" value="1"/>
</dbReference>
<dbReference type="GO" id="GO:0042981">
    <property type="term" value="P:regulation of apoptotic process"/>
    <property type="evidence" value="ECO:0007669"/>
    <property type="project" value="InterPro"/>
</dbReference>
<keyword evidence="1" id="KW-0053">Apoptosis</keyword>
<feature type="region of interest" description="Disordered" evidence="2">
    <location>
        <begin position="108"/>
        <end position="135"/>
    </location>
</feature>
<dbReference type="InterPro" id="IPR049341">
    <property type="entry name" value="TRADD-like_N"/>
</dbReference>
<dbReference type="SMART" id="SM00031">
    <property type="entry name" value="DED"/>
    <property type="match status" value="1"/>
</dbReference>
<dbReference type="InterPro" id="IPR001875">
    <property type="entry name" value="DED_dom"/>
</dbReference>
<dbReference type="AlphaFoldDB" id="A7SWS8"/>
<dbReference type="Gene3D" id="1.10.533.10">
    <property type="entry name" value="Death Domain, Fas"/>
    <property type="match status" value="1"/>
</dbReference>
<proteinExistence type="predicted"/>
<dbReference type="STRING" id="45351.A7SWS8"/>
<accession>A7SWS8</accession>
<dbReference type="Pfam" id="PF20694">
    <property type="entry name" value="TRADD-like_N"/>
    <property type="match status" value="1"/>
</dbReference>
<feature type="domain" description="DED" evidence="3">
    <location>
        <begin position="7"/>
        <end position="85"/>
    </location>
</feature>
<feature type="compositionally biased region" description="Basic and acidic residues" evidence="2">
    <location>
        <begin position="123"/>
        <end position="135"/>
    </location>
</feature>
<dbReference type="InParanoid" id="A7SWS8"/>
<dbReference type="SUPFAM" id="SSF47986">
    <property type="entry name" value="DEATH domain"/>
    <property type="match status" value="1"/>
</dbReference>
<evidence type="ECO:0000259" key="3">
    <source>
        <dbReference type="PROSITE" id="PS50168"/>
    </source>
</evidence>
<sequence length="524" mass="60109">MEEPVSKYRVFLLQLAQQLTDEDCRGMKFLAADFIPRAKRDTIEGVLEFFCELEDCKRMNADNLDILKFLLMQLKHFALVKKVEEFELERRVFAQSLLDIRKKQSCNQDPNNNTIAKNSLEGDSSHGTHSHESRKHGELSARVVLELAGRGAWYLGCGYILNRYKDDPDTLAHLVTTVVLPTGILMKTLSKGSITIVFQANDLDALREFWKRYRDGTLRDALYRVLVTEELVQLAAKRTFVFKVEMDETEYRDALLDLLVVKLQANGLLKTIASSRSRRRSKSLPDLASLVLNSSRECPRDIHVTLASELKKRNSELWDILLKFGNRRITHELKREPATPRITFTSGVPSDILITKRILDGLPVCFTKKIKMADESRGEKCLPKRNAFLTSRRMTGRMKKILMLISRLTIQICRDKLIPKRVPSDILITKRILVGLPVCFTKKIKMADESRGEKPVLEFSSRCRGAIGRVPMVAYRKPRSLKDMLVHSSFKEDSTQVRGCGIFLVSFKLSSMWYFDNHSYEGQE</sequence>
<feature type="compositionally biased region" description="Polar residues" evidence="2">
    <location>
        <begin position="108"/>
        <end position="122"/>
    </location>
</feature>
<evidence type="ECO:0000256" key="1">
    <source>
        <dbReference type="ARBA" id="ARBA00022703"/>
    </source>
</evidence>
<dbReference type="PROSITE" id="PS50168">
    <property type="entry name" value="DED"/>
    <property type="match status" value="1"/>
</dbReference>
<reference evidence="4 5" key="1">
    <citation type="journal article" date="2007" name="Science">
        <title>Sea anemone genome reveals ancestral eumetazoan gene repertoire and genomic organization.</title>
        <authorList>
            <person name="Putnam N.H."/>
            <person name="Srivastava M."/>
            <person name="Hellsten U."/>
            <person name="Dirks B."/>
            <person name="Chapman J."/>
            <person name="Salamov A."/>
            <person name="Terry A."/>
            <person name="Shapiro H."/>
            <person name="Lindquist E."/>
            <person name="Kapitonov V.V."/>
            <person name="Jurka J."/>
            <person name="Genikhovich G."/>
            <person name="Grigoriev I.V."/>
            <person name="Lucas S.M."/>
            <person name="Steele R.E."/>
            <person name="Finnerty J.R."/>
            <person name="Technau U."/>
            <person name="Martindale M.Q."/>
            <person name="Rokhsar D.S."/>
        </authorList>
    </citation>
    <scope>NUCLEOTIDE SEQUENCE [LARGE SCALE GENOMIC DNA]</scope>
    <source>
        <strain evidence="5">CH2 X CH6</strain>
    </source>
</reference>
<evidence type="ECO:0000313" key="5">
    <source>
        <dbReference type="Proteomes" id="UP000001593"/>
    </source>
</evidence>